<dbReference type="Proteomes" id="UP001334005">
    <property type="component" value="Unassembled WGS sequence"/>
</dbReference>
<sequence length="345" mass="37847">MKKIYALMCTLFIPVISGCPNKAPLPPNQKMDNFDQFQTELANRSASQIGTANDFKIIVTQVAFPIGTLMRSGSTIPIDYSACTPPSTPVAYSAPSLFPSYTISKKLAVDLGLDNDVIKKLTDFGINVSDTDKINLSVKGTSIQTLADTDLKKTMSALGCKAVTKGTTAWFVRGYIEGQRNFSLEKSNSIIVKGKITKIASFNVTTGSGDQSVSLIDDKSVGFLQIISQISETKDNEQPSIEKPQVQSSTGKTYIQQDKLDLSNISKDILKALKEKNIEVDPKIEKIPSSKMPKNAQVRYFNNSDIELAKLELTELRTFYPNAELKKIGLPAQIGHVEIWLPQAQ</sequence>
<protein>
    <recommendedName>
        <fullName evidence="3">Lipoprotein</fullName>
    </recommendedName>
</protein>
<dbReference type="EMBL" id="JARXNH020000050">
    <property type="protein sequence ID" value="MEK0247820.1"/>
    <property type="molecule type" value="Genomic_DNA"/>
</dbReference>
<dbReference type="RefSeq" id="WP_331834201.1">
    <property type="nucleotide sequence ID" value="NZ_JARXNH020000050.1"/>
</dbReference>
<comment type="caution">
    <text evidence="1">The sequence shown here is derived from an EMBL/GenBank/DDBJ whole genome shotgun (WGS) entry which is preliminary data.</text>
</comment>
<gene>
    <name evidence="1" type="ORF">QFI66_006790</name>
</gene>
<evidence type="ECO:0008006" key="3">
    <source>
        <dbReference type="Google" id="ProtNLM"/>
    </source>
</evidence>
<name>A0ABU8Z2L2_9ENTR</name>
<accession>A0ABU8Z2L2</accession>
<evidence type="ECO:0000313" key="2">
    <source>
        <dbReference type="Proteomes" id="UP001334005"/>
    </source>
</evidence>
<dbReference type="PROSITE" id="PS51257">
    <property type="entry name" value="PROKAR_LIPOPROTEIN"/>
    <property type="match status" value="1"/>
</dbReference>
<reference evidence="1 2" key="1">
    <citation type="submission" date="2024-03" db="EMBL/GenBank/DDBJ databases">
        <title>Two novel Raoultella species associated with bleeding cankers of broadleaf hosts, Raoultella scottia sp. nov. and Raoultella lignicola sp. nov.</title>
        <authorList>
            <person name="Brady C.L."/>
        </authorList>
    </citation>
    <scope>NUCLEOTIDE SEQUENCE [LARGE SCALE GENOMIC DNA]</scope>
    <source>
        <strain evidence="1 2">BAC 10a-01-01</strain>
    </source>
</reference>
<proteinExistence type="predicted"/>
<evidence type="ECO:0000313" key="1">
    <source>
        <dbReference type="EMBL" id="MEK0247820.1"/>
    </source>
</evidence>
<keyword evidence="2" id="KW-1185">Reference proteome</keyword>
<organism evidence="1 2">
    <name type="scientific">Raoultella scottii</name>
    <dbReference type="NCBI Taxonomy" id="3040937"/>
    <lineage>
        <taxon>Bacteria</taxon>
        <taxon>Pseudomonadati</taxon>
        <taxon>Pseudomonadota</taxon>
        <taxon>Gammaproteobacteria</taxon>
        <taxon>Enterobacterales</taxon>
        <taxon>Enterobacteriaceae</taxon>
        <taxon>Klebsiella/Raoultella group</taxon>
        <taxon>Raoultella</taxon>
    </lineage>
</organism>